<accession>A0ABU7JH90</accession>
<proteinExistence type="predicted"/>
<keyword evidence="3" id="KW-1185">Reference proteome</keyword>
<organism evidence="2 3">
    <name type="scientific">Alkalimonas mucilaginosa</name>
    <dbReference type="NCBI Taxonomy" id="3057676"/>
    <lineage>
        <taxon>Bacteria</taxon>
        <taxon>Pseudomonadati</taxon>
        <taxon>Pseudomonadota</taxon>
        <taxon>Gammaproteobacteria</taxon>
        <taxon>Alkalimonas</taxon>
    </lineage>
</organism>
<evidence type="ECO:0000256" key="1">
    <source>
        <dbReference type="SAM" id="MobiDB-lite"/>
    </source>
</evidence>
<sequence>MGRNWDWSFAKGKERRLQAEQACHTSGQPVPPPPLHSHDGTMQSMFENGWHSVTPVEIQRAISPPPRIGEALRNNQRLRDLLRIAP</sequence>
<gene>
    <name evidence="2" type="ORF">QWF21_12400</name>
</gene>
<dbReference type="RefSeq" id="WP_330088368.1">
    <property type="nucleotide sequence ID" value="NZ_JAUGZK010000009.1"/>
</dbReference>
<feature type="region of interest" description="Disordered" evidence="1">
    <location>
        <begin position="1"/>
        <end position="45"/>
    </location>
</feature>
<dbReference type="Proteomes" id="UP001339167">
    <property type="component" value="Unassembled WGS sequence"/>
</dbReference>
<comment type="caution">
    <text evidence="2">The sequence shown here is derived from an EMBL/GenBank/DDBJ whole genome shotgun (WGS) entry which is preliminary data.</text>
</comment>
<name>A0ABU7JH90_9GAMM</name>
<evidence type="ECO:0000313" key="3">
    <source>
        <dbReference type="Proteomes" id="UP001339167"/>
    </source>
</evidence>
<reference evidence="2 3" key="1">
    <citation type="submission" date="2023-06" db="EMBL/GenBank/DDBJ databases">
        <title>Alkalimonas sp., MEB004 an alkaliphilic bacterium isolated from Lonar Lake, India.</title>
        <authorList>
            <person name="Joshi A."/>
            <person name="Thite S."/>
        </authorList>
    </citation>
    <scope>NUCLEOTIDE SEQUENCE [LARGE SCALE GENOMIC DNA]</scope>
    <source>
        <strain evidence="2 3">MEB004</strain>
    </source>
</reference>
<evidence type="ECO:0000313" key="2">
    <source>
        <dbReference type="EMBL" id="MEE2025046.1"/>
    </source>
</evidence>
<dbReference type="EMBL" id="JAUGZK010000009">
    <property type="protein sequence ID" value="MEE2025046.1"/>
    <property type="molecule type" value="Genomic_DNA"/>
</dbReference>
<protein>
    <submittedName>
        <fullName evidence="2">Uncharacterized protein</fullName>
    </submittedName>
</protein>